<dbReference type="EMBL" id="VCEJ01000002">
    <property type="protein sequence ID" value="TLV03329.1"/>
    <property type="molecule type" value="Genomic_DNA"/>
</dbReference>
<evidence type="ECO:0000313" key="1">
    <source>
        <dbReference type="EMBL" id="TLV03329.1"/>
    </source>
</evidence>
<dbReference type="Proteomes" id="UP000306402">
    <property type="component" value="Unassembled WGS sequence"/>
</dbReference>
<dbReference type="AlphaFoldDB" id="A0A5R9L4Q1"/>
<organism evidence="1 2">
    <name type="scientific">Dyadobacter luticola</name>
    <dbReference type="NCBI Taxonomy" id="1979387"/>
    <lineage>
        <taxon>Bacteria</taxon>
        <taxon>Pseudomonadati</taxon>
        <taxon>Bacteroidota</taxon>
        <taxon>Cytophagia</taxon>
        <taxon>Cytophagales</taxon>
        <taxon>Spirosomataceae</taxon>
        <taxon>Dyadobacter</taxon>
    </lineage>
</organism>
<comment type="caution">
    <text evidence="1">The sequence shown here is derived from an EMBL/GenBank/DDBJ whole genome shotgun (WGS) entry which is preliminary data.</text>
</comment>
<proteinExistence type="predicted"/>
<protein>
    <submittedName>
        <fullName evidence="1">Uncharacterized protein</fullName>
    </submittedName>
</protein>
<reference evidence="1 2" key="1">
    <citation type="submission" date="2019-05" db="EMBL/GenBank/DDBJ databases">
        <authorList>
            <person name="Qu J.-H."/>
        </authorList>
    </citation>
    <scope>NUCLEOTIDE SEQUENCE [LARGE SCALE GENOMIC DNA]</scope>
    <source>
        <strain evidence="1 2">T17</strain>
    </source>
</reference>
<dbReference type="OrthoDB" id="947646at2"/>
<dbReference type="RefSeq" id="WP_138364537.1">
    <property type="nucleotide sequence ID" value="NZ_VCEJ01000002.1"/>
</dbReference>
<accession>A0A5R9L4Q1</accession>
<name>A0A5R9L4Q1_9BACT</name>
<keyword evidence="2" id="KW-1185">Reference proteome</keyword>
<gene>
    <name evidence="1" type="ORF">FEN17_06875</name>
</gene>
<evidence type="ECO:0000313" key="2">
    <source>
        <dbReference type="Proteomes" id="UP000306402"/>
    </source>
</evidence>
<sequence>MEEKNYTGTIPAQKEGDVINAQTVREMPDEQAAIVLYQEAKKRLLDVNNWNSDGARLLGNFQLTDQQGNDIASPAKKGFYFKIDLTGPGTEAGDGFDWVQVEAIENFANQHIESIGMRVRPTANPTSADPDTAHFYNDTSTSTFTVTREHNILTAAIYDRNIEVNSSSDNFIERTRNAVIGFAGKTIFSKIQWESLTDAWLKS</sequence>